<dbReference type="SMART" id="SM00347">
    <property type="entry name" value="HTH_MARR"/>
    <property type="match status" value="1"/>
</dbReference>
<accession>A0A1R4FTL0</accession>
<dbReference type="Gene3D" id="1.10.10.10">
    <property type="entry name" value="Winged helix-like DNA-binding domain superfamily/Winged helix DNA-binding domain"/>
    <property type="match status" value="1"/>
</dbReference>
<dbReference type="InterPro" id="IPR039422">
    <property type="entry name" value="MarR/SlyA-like"/>
</dbReference>
<name>A0A1R4FTL0_9MICC</name>
<proteinExistence type="predicted"/>
<evidence type="ECO:0000313" key="4">
    <source>
        <dbReference type="Proteomes" id="UP000195913"/>
    </source>
</evidence>
<dbReference type="PANTHER" id="PTHR33164">
    <property type="entry name" value="TRANSCRIPTIONAL REGULATOR, MARR FAMILY"/>
    <property type="match status" value="1"/>
</dbReference>
<feature type="region of interest" description="Disordered" evidence="1">
    <location>
        <begin position="145"/>
        <end position="169"/>
    </location>
</feature>
<dbReference type="Pfam" id="PF12802">
    <property type="entry name" value="MarR_2"/>
    <property type="match status" value="1"/>
</dbReference>
<dbReference type="AlphaFoldDB" id="A0A1R4FTL0"/>
<dbReference type="RefSeq" id="WP_086996704.1">
    <property type="nucleotide sequence ID" value="NZ_FUHW01000022.1"/>
</dbReference>
<protein>
    <submittedName>
        <fullName evidence="3">Transcriptional regulator, MarR family</fullName>
    </submittedName>
</protein>
<dbReference type="Proteomes" id="UP000195913">
    <property type="component" value="Unassembled WGS sequence"/>
</dbReference>
<evidence type="ECO:0000256" key="1">
    <source>
        <dbReference type="SAM" id="MobiDB-lite"/>
    </source>
</evidence>
<evidence type="ECO:0000259" key="2">
    <source>
        <dbReference type="PROSITE" id="PS50995"/>
    </source>
</evidence>
<dbReference type="InterPro" id="IPR036390">
    <property type="entry name" value="WH_DNA-bd_sf"/>
</dbReference>
<dbReference type="InterPro" id="IPR036388">
    <property type="entry name" value="WH-like_DNA-bd_sf"/>
</dbReference>
<dbReference type="GO" id="GO:0003700">
    <property type="term" value="F:DNA-binding transcription factor activity"/>
    <property type="evidence" value="ECO:0007669"/>
    <property type="project" value="InterPro"/>
</dbReference>
<dbReference type="PROSITE" id="PS50995">
    <property type="entry name" value="HTH_MARR_2"/>
    <property type="match status" value="1"/>
</dbReference>
<dbReference type="PANTHER" id="PTHR33164:SF43">
    <property type="entry name" value="HTH-TYPE TRANSCRIPTIONAL REPRESSOR YETL"/>
    <property type="match status" value="1"/>
</dbReference>
<gene>
    <name evidence="3" type="ORF">FM101_05730</name>
</gene>
<sequence length="169" mass="18750">MINDQEAGQILSEMVQTSRTFRLAGQRNKDQSFTGTRFGFLQHLRHRDARLGELATQLFVSAPVASRAVDCLEADGLVGRRPDPEDARAQLISITERGLTKLTDSETHAVRRFADSLTDWSTEDAEQAINLLQRLNLHLEEITRDPELHGPHGADKLATTSDTGSELMG</sequence>
<dbReference type="PRINTS" id="PR00598">
    <property type="entry name" value="HTHMARR"/>
</dbReference>
<evidence type="ECO:0000313" key="3">
    <source>
        <dbReference type="EMBL" id="SJM59181.1"/>
    </source>
</evidence>
<feature type="domain" description="HTH marR-type" evidence="2">
    <location>
        <begin position="7"/>
        <end position="137"/>
    </location>
</feature>
<organism evidence="3 4">
    <name type="scientific">Arthrobacter rhombi</name>
    <dbReference type="NCBI Taxonomy" id="71253"/>
    <lineage>
        <taxon>Bacteria</taxon>
        <taxon>Bacillati</taxon>
        <taxon>Actinomycetota</taxon>
        <taxon>Actinomycetes</taxon>
        <taxon>Micrococcales</taxon>
        <taxon>Micrococcaceae</taxon>
        <taxon>Arthrobacter</taxon>
    </lineage>
</organism>
<feature type="compositionally biased region" description="Basic and acidic residues" evidence="1">
    <location>
        <begin position="145"/>
        <end position="155"/>
    </location>
</feature>
<dbReference type="EMBL" id="FUHW01000022">
    <property type="protein sequence ID" value="SJM59181.1"/>
    <property type="molecule type" value="Genomic_DNA"/>
</dbReference>
<reference evidence="3 4" key="1">
    <citation type="submission" date="2017-02" db="EMBL/GenBank/DDBJ databases">
        <authorList>
            <person name="Peterson S.W."/>
        </authorList>
    </citation>
    <scope>NUCLEOTIDE SEQUENCE [LARGE SCALE GENOMIC DNA]</scope>
    <source>
        <strain evidence="3 4">B Ar 00.02</strain>
    </source>
</reference>
<keyword evidence="4" id="KW-1185">Reference proteome</keyword>
<dbReference type="GO" id="GO:0006950">
    <property type="term" value="P:response to stress"/>
    <property type="evidence" value="ECO:0007669"/>
    <property type="project" value="TreeGrafter"/>
</dbReference>
<feature type="compositionally biased region" description="Polar residues" evidence="1">
    <location>
        <begin position="158"/>
        <end position="169"/>
    </location>
</feature>
<dbReference type="InterPro" id="IPR000835">
    <property type="entry name" value="HTH_MarR-typ"/>
</dbReference>
<dbReference type="SUPFAM" id="SSF46785">
    <property type="entry name" value="Winged helix' DNA-binding domain"/>
    <property type="match status" value="1"/>
</dbReference>